<sequence length="387" mass="44976">MGTDREYWLREFEDEMILINRADEIILYGRTSVIPLVKQALRDIRCGYVTRMYDGGKIEDEKTYLPDSKKVVILCGIRKSTRESMRNEADRVFQGSPCFSFLAIYYVWLSEIIHRPCDREELAKTIKAMDEDKCIPNIDSIITTYCNLRCKECSNGIPYRKEKKHISMEKQMNSIDLITAIRPILYCNIQGGEPLLNPYFPKWVRKHAENPRIAFITVATNGTMVPSEEACIAMRECGAIFRVSNYGELSYKKKELFYEATAKGVPCDIYARAESWLTYGELRKHGRKEKENRDIQQKCMFGKHDIMLYDGKLYCCCRTLFAEAVGCHNEDMLANMLSINERMTPQLLNELVEGHNLYRMCDYCDYPMNVIEPAAQIYNESVFKTSF</sequence>
<dbReference type="Pfam" id="PF04055">
    <property type="entry name" value="Radical_SAM"/>
    <property type="match status" value="1"/>
</dbReference>
<dbReference type="Proteomes" id="UP000199820">
    <property type="component" value="Unassembled WGS sequence"/>
</dbReference>
<dbReference type="AlphaFoldDB" id="A0A1I0EEJ6"/>
<evidence type="ECO:0000256" key="4">
    <source>
        <dbReference type="ARBA" id="ARBA00023014"/>
    </source>
</evidence>
<keyword evidence="7" id="KW-1185">Reference proteome</keyword>
<dbReference type="Gene3D" id="3.20.20.70">
    <property type="entry name" value="Aldolase class I"/>
    <property type="match status" value="1"/>
</dbReference>
<evidence type="ECO:0000256" key="3">
    <source>
        <dbReference type="ARBA" id="ARBA00023004"/>
    </source>
</evidence>
<dbReference type="CDD" id="cd01335">
    <property type="entry name" value="Radical_SAM"/>
    <property type="match status" value="1"/>
</dbReference>
<evidence type="ECO:0000256" key="2">
    <source>
        <dbReference type="ARBA" id="ARBA00022723"/>
    </source>
</evidence>
<dbReference type="SFLD" id="SFLDS00029">
    <property type="entry name" value="Radical_SAM"/>
    <property type="match status" value="1"/>
</dbReference>
<dbReference type="InterPro" id="IPR007197">
    <property type="entry name" value="rSAM"/>
</dbReference>
<name>A0A1I0EEJ6_9FIRM</name>
<reference evidence="7" key="1">
    <citation type="submission" date="2016-10" db="EMBL/GenBank/DDBJ databases">
        <authorList>
            <person name="Varghese N."/>
            <person name="Submissions S."/>
        </authorList>
    </citation>
    <scope>NUCLEOTIDE SEQUENCE [LARGE SCALE GENOMIC DNA]</scope>
    <source>
        <strain evidence="7">KH1P1</strain>
    </source>
</reference>
<dbReference type="SUPFAM" id="SSF102114">
    <property type="entry name" value="Radical SAM enzymes"/>
    <property type="match status" value="1"/>
</dbReference>
<dbReference type="PANTHER" id="PTHR11228">
    <property type="entry name" value="RADICAL SAM DOMAIN PROTEIN"/>
    <property type="match status" value="1"/>
</dbReference>
<dbReference type="GO" id="GO:0046872">
    <property type="term" value="F:metal ion binding"/>
    <property type="evidence" value="ECO:0007669"/>
    <property type="project" value="UniProtKB-KW"/>
</dbReference>
<proteinExistence type="predicted"/>
<gene>
    <name evidence="6" type="ORF">SAMN04487771_101815</name>
</gene>
<dbReference type="InterPro" id="IPR050377">
    <property type="entry name" value="Radical_SAM_PqqE_MftC-like"/>
</dbReference>
<evidence type="ECO:0000313" key="7">
    <source>
        <dbReference type="Proteomes" id="UP000199820"/>
    </source>
</evidence>
<keyword evidence="1" id="KW-0949">S-adenosyl-L-methionine</keyword>
<keyword evidence="2" id="KW-0479">Metal-binding</keyword>
<dbReference type="RefSeq" id="WP_074649368.1">
    <property type="nucleotide sequence ID" value="NZ_FOIL01000018.1"/>
</dbReference>
<protein>
    <submittedName>
        <fullName evidence="6">4Fe-4S single cluster domain-containing protein</fullName>
    </submittedName>
</protein>
<dbReference type="InterPro" id="IPR013785">
    <property type="entry name" value="Aldolase_TIM"/>
</dbReference>
<evidence type="ECO:0000256" key="1">
    <source>
        <dbReference type="ARBA" id="ARBA00022691"/>
    </source>
</evidence>
<accession>A0A1I0EEJ6</accession>
<dbReference type="InterPro" id="IPR058240">
    <property type="entry name" value="rSAM_sf"/>
</dbReference>
<keyword evidence="3" id="KW-0408">Iron</keyword>
<evidence type="ECO:0000259" key="5">
    <source>
        <dbReference type="Pfam" id="PF04055"/>
    </source>
</evidence>
<dbReference type="GO" id="GO:0051536">
    <property type="term" value="F:iron-sulfur cluster binding"/>
    <property type="evidence" value="ECO:0007669"/>
    <property type="project" value="UniProtKB-KW"/>
</dbReference>
<dbReference type="GO" id="GO:0003824">
    <property type="term" value="F:catalytic activity"/>
    <property type="evidence" value="ECO:0007669"/>
    <property type="project" value="InterPro"/>
</dbReference>
<dbReference type="PANTHER" id="PTHR11228:SF7">
    <property type="entry name" value="PQQA PEPTIDE CYCLASE"/>
    <property type="match status" value="1"/>
</dbReference>
<feature type="domain" description="Radical SAM core" evidence="5">
    <location>
        <begin position="141"/>
        <end position="243"/>
    </location>
</feature>
<keyword evidence="4" id="KW-0411">Iron-sulfur</keyword>
<organism evidence="6 7">
    <name type="scientific">[Clostridium] aminophilum</name>
    <dbReference type="NCBI Taxonomy" id="1526"/>
    <lineage>
        <taxon>Bacteria</taxon>
        <taxon>Bacillati</taxon>
        <taxon>Bacillota</taxon>
        <taxon>Clostridia</taxon>
        <taxon>Lachnospirales</taxon>
        <taxon>Lachnospiraceae</taxon>
    </lineage>
</organism>
<dbReference type="EMBL" id="FOIL01000018">
    <property type="protein sequence ID" value="SET43394.1"/>
    <property type="molecule type" value="Genomic_DNA"/>
</dbReference>
<evidence type="ECO:0000313" key="6">
    <source>
        <dbReference type="EMBL" id="SET43394.1"/>
    </source>
</evidence>